<dbReference type="EMBL" id="KN740061">
    <property type="protein sequence ID" value="KIH53931.1"/>
    <property type="molecule type" value="Genomic_DNA"/>
</dbReference>
<evidence type="ECO:0000259" key="2">
    <source>
        <dbReference type="Pfam" id="PF08073"/>
    </source>
</evidence>
<feature type="compositionally biased region" description="Basic residues" evidence="1">
    <location>
        <begin position="48"/>
        <end position="62"/>
    </location>
</feature>
<feature type="domain" description="CHD N-terminal" evidence="2">
    <location>
        <begin position="89"/>
        <end position="139"/>
    </location>
</feature>
<evidence type="ECO:0000313" key="4">
    <source>
        <dbReference type="Proteomes" id="UP000054047"/>
    </source>
</evidence>
<dbReference type="OrthoDB" id="5869131at2759"/>
<evidence type="ECO:0000313" key="3">
    <source>
        <dbReference type="EMBL" id="KIH53931.1"/>
    </source>
</evidence>
<feature type="non-terminal residue" evidence="3">
    <location>
        <position position="221"/>
    </location>
</feature>
<evidence type="ECO:0000256" key="1">
    <source>
        <dbReference type="SAM" id="MobiDB-lite"/>
    </source>
</evidence>
<sequence>MAEVERPDEMMDEEPMEEDSLMTNEPDDVDMVEGMDEEQEEYSGDKSKKSKKSRGRKSKGSKKKLEYPDPTTSSSADMCAALDVQDVTIEYTEEDYNTITNLKSFINRVRPTILESNPKCNATKVYPLIQVKYREFQEELAAQGRSQAVKKTEKRPKPAPEQDKLVAPIKIRISARKKRKNDSDEDGGGADSDQEFETLLKQHEHQLDEEEKEKEERKASR</sequence>
<accession>A0A0C2GAJ5</accession>
<name>A0A0C2GAJ5_9BILA</name>
<feature type="compositionally biased region" description="Acidic residues" evidence="1">
    <location>
        <begin position="183"/>
        <end position="196"/>
    </location>
</feature>
<feature type="region of interest" description="Disordered" evidence="1">
    <location>
        <begin position="141"/>
        <end position="221"/>
    </location>
</feature>
<dbReference type="Proteomes" id="UP000054047">
    <property type="component" value="Unassembled WGS sequence"/>
</dbReference>
<dbReference type="InterPro" id="IPR012958">
    <property type="entry name" value="CHD_N"/>
</dbReference>
<protein>
    <submittedName>
        <fullName evidence="3">CHDNT domain protein</fullName>
    </submittedName>
</protein>
<dbReference type="Pfam" id="PF08073">
    <property type="entry name" value="CHDNT"/>
    <property type="match status" value="1"/>
</dbReference>
<organism evidence="3 4">
    <name type="scientific">Ancylostoma duodenale</name>
    <dbReference type="NCBI Taxonomy" id="51022"/>
    <lineage>
        <taxon>Eukaryota</taxon>
        <taxon>Metazoa</taxon>
        <taxon>Ecdysozoa</taxon>
        <taxon>Nematoda</taxon>
        <taxon>Chromadorea</taxon>
        <taxon>Rhabditida</taxon>
        <taxon>Rhabditina</taxon>
        <taxon>Rhabditomorpha</taxon>
        <taxon>Strongyloidea</taxon>
        <taxon>Ancylostomatidae</taxon>
        <taxon>Ancylostomatinae</taxon>
        <taxon>Ancylostoma</taxon>
    </lineage>
</organism>
<reference evidence="3 4" key="1">
    <citation type="submission" date="2013-12" db="EMBL/GenBank/DDBJ databases">
        <title>Draft genome of the parsitic nematode Ancylostoma duodenale.</title>
        <authorList>
            <person name="Mitreva M."/>
        </authorList>
    </citation>
    <scope>NUCLEOTIDE SEQUENCE [LARGE SCALE GENOMIC DNA]</scope>
    <source>
        <strain evidence="3 4">Zhejiang</strain>
    </source>
</reference>
<keyword evidence="4" id="KW-1185">Reference proteome</keyword>
<proteinExistence type="predicted"/>
<feature type="compositionally biased region" description="Basic and acidic residues" evidence="1">
    <location>
        <begin position="155"/>
        <end position="164"/>
    </location>
</feature>
<gene>
    <name evidence="3" type="ORF">ANCDUO_15926</name>
</gene>
<feature type="region of interest" description="Disordered" evidence="1">
    <location>
        <begin position="1"/>
        <end position="75"/>
    </location>
</feature>
<feature type="compositionally biased region" description="Acidic residues" evidence="1">
    <location>
        <begin position="10"/>
        <end position="42"/>
    </location>
</feature>
<dbReference type="AlphaFoldDB" id="A0A0C2GAJ5"/>